<dbReference type="SMART" id="SM00028">
    <property type="entry name" value="TPR"/>
    <property type="match status" value="7"/>
</dbReference>
<evidence type="ECO:0000313" key="3">
    <source>
        <dbReference type="EMBL" id="KAF5737668.1"/>
    </source>
</evidence>
<dbReference type="FunCoup" id="A0A7J7CUI7">
    <property type="interactions" value="671"/>
</dbReference>
<organism evidence="3 4">
    <name type="scientific">Tripterygium wilfordii</name>
    <name type="common">Thunder God vine</name>
    <dbReference type="NCBI Taxonomy" id="458696"/>
    <lineage>
        <taxon>Eukaryota</taxon>
        <taxon>Viridiplantae</taxon>
        <taxon>Streptophyta</taxon>
        <taxon>Embryophyta</taxon>
        <taxon>Tracheophyta</taxon>
        <taxon>Spermatophyta</taxon>
        <taxon>Magnoliopsida</taxon>
        <taxon>eudicotyledons</taxon>
        <taxon>Gunneridae</taxon>
        <taxon>Pentapetalae</taxon>
        <taxon>rosids</taxon>
        <taxon>fabids</taxon>
        <taxon>Celastrales</taxon>
        <taxon>Celastraceae</taxon>
        <taxon>Tripterygium</taxon>
    </lineage>
</organism>
<feature type="compositionally biased region" description="Basic and acidic residues" evidence="1">
    <location>
        <begin position="496"/>
        <end position="506"/>
    </location>
</feature>
<dbReference type="InterPro" id="IPR036869">
    <property type="entry name" value="J_dom_sf"/>
</dbReference>
<feature type="compositionally biased region" description="Basic residues" evidence="1">
    <location>
        <begin position="800"/>
        <end position="815"/>
    </location>
</feature>
<feature type="compositionally biased region" description="Polar residues" evidence="1">
    <location>
        <begin position="27"/>
        <end position="38"/>
    </location>
</feature>
<dbReference type="InterPro" id="IPR011990">
    <property type="entry name" value="TPR-like_helical_dom_sf"/>
</dbReference>
<dbReference type="InterPro" id="IPR001623">
    <property type="entry name" value="DnaJ_domain"/>
</dbReference>
<dbReference type="Gene3D" id="1.10.287.110">
    <property type="entry name" value="DnaJ domain"/>
    <property type="match status" value="1"/>
</dbReference>
<protein>
    <recommendedName>
        <fullName evidence="2">J domain-containing protein</fullName>
    </recommendedName>
</protein>
<feature type="region of interest" description="Disordered" evidence="1">
    <location>
        <begin position="1383"/>
        <end position="1409"/>
    </location>
</feature>
<evidence type="ECO:0000256" key="1">
    <source>
        <dbReference type="SAM" id="MobiDB-lite"/>
    </source>
</evidence>
<feature type="compositionally biased region" description="Basic residues" evidence="1">
    <location>
        <begin position="591"/>
        <end position="609"/>
    </location>
</feature>
<feature type="region of interest" description="Disordered" evidence="1">
    <location>
        <begin position="797"/>
        <end position="850"/>
    </location>
</feature>
<dbReference type="OrthoDB" id="10250354at2759"/>
<comment type="caution">
    <text evidence="3">The sequence shown here is derived from an EMBL/GenBank/DDBJ whole genome shotgun (WGS) entry which is preliminary data.</text>
</comment>
<feature type="compositionally biased region" description="Basic and acidic residues" evidence="1">
    <location>
        <begin position="1"/>
        <end position="10"/>
    </location>
</feature>
<feature type="region of interest" description="Disordered" evidence="1">
    <location>
        <begin position="477"/>
        <end position="552"/>
    </location>
</feature>
<feature type="compositionally biased region" description="Basic and acidic residues" evidence="1">
    <location>
        <begin position="610"/>
        <end position="622"/>
    </location>
</feature>
<proteinExistence type="predicted"/>
<dbReference type="Pfam" id="PF00226">
    <property type="entry name" value="DnaJ"/>
    <property type="match status" value="1"/>
</dbReference>
<feature type="compositionally biased region" description="Polar residues" evidence="1">
    <location>
        <begin position="831"/>
        <end position="841"/>
    </location>
</feature>
<dbReference type="SUPFAM" id="SSF46565">
    <property type="entry name" value="Chaperone J-domain"/>
    <property type="match status" value="1"/>
</dbReference>
<dbReference type="SUPFAM" id="SSF48452">
    <property type="entry name" value="TPR-like"/>
    <property type="match status" value="2"/>
</dbReference>
<dbReference type="InterPro" id="IPR019734">
    <property type="entry name" value="TPR_rpt"/>
</dbReference>
<name>A0A7J7CUI7_TRIWF</name>
<dbReference type="PROSITE" id="PS00636">
    <property type="entry name" value="DNAJ_1"/>
    <property type="match status" value="1"/>
</dbReference>
<feature type="region of interest" description="Disordered" evidence="1">
    <location>
        <begin position="1"/>
        <end position="38"/>
    </location>
</feature>
<evidence type="ECO:0000259" key="2">
    <source>
        <dbReference type="PROSITE" id="PS50076"/>
    </source>
</evidence>
<accession>A0A7J7CUI7</accession>
<dbReference type="CDD" id="cd06257">
    <property type="entry name" value="DnaJ"/>
    <property type="match status" value="1"/>
</dbReference>
<sequence>MSPAAVDKRSPPSSKLQKPPVDVFFGSNGQDSTKASDSIQFDCSNSGFSSREGFVASGRCRPRLVKLRKSSHARLRNLSGETGSGLNPFRATNGSLNSAGNCENGLSNGFSCNQNESFLFSGTMENEGRVESGKFENAGFVFGAKQCEVAVNKDCESSQTSGEISGFPVPGDKQKANADNQGDFQKVDDVGLVFAATGNASGVKLEAKAESGERGGWGLKSGDNGDVSTFNLNFEVSHQNVEKISSGGVDYVFGANQREFASSSNSRKTDSMTTVGDSALNFVFGASWFNSESNLKGEERKLSENSIGLASDDKEKVKGESDVGSHILRASAVQCSSNGTCSWDEGHPDGIFVFGSGSKQRFNSEEGLLQKCPNESNSHGVILGNDIDMTKAHSGNFESSINNKCKVEFDSSDSLTSNPSSIAFFKLADEMKKLNINDSSNVNCADSKEPSSCSKTSFIFDSKNVASSIYNINTPAASHSENSEGFKSLDGGKFPQGERDKDDKLNGDAAPSIPSPIGLDCQSKGSVSEASSADAVESKKDEVSSTCNPEGFGATFPDFETPKWDPCSLKASLFSEVITKLQSSTKIRSLRDRKSKKKRGKLKQPHQCKHQPEQDPLPKEGDVEGNQNSPGYSPMDFSPYKESLGAEQFSREASLTSKGSSMVENNCVDSISPSAFPAHRENEDEAVAENKLDIDVGSQKCEEPSEGGLDHHSGGCCASDCASEDFLSEVETKYSNSTLEQACNSCGAGVKSSQDGYSLNMEGKQGNCALQFCFASGLSDRDKKTYSFSASSSVKSNLSARKHQRRNMNRRKVHSKQFVSTPTSDDKCQEGNFSTSQSNEQNKSEAEEGLKQRLASTTEAIEKACDAWRLRGNQAYENGDLSIAENFYTYGIISVPSNETLECRIEPLVLCYSNRAATRISLGRIREALRDCMMAMSLDPNFTKVQMRAANCHLVLGEVEDALLFFGKCLESGAEVCLDRRITIEAADGLQKAQKVAEFTDRAAELLKQRTSDAAATALDIISEALSISQYSEKLLEMKAESLCLLRKYEEVIQLCEQTLHVAEKHFVSAGNLEQSTNVAGSGCKSYSVARLWRWHWISKAYFFMGRFEMAIKLLAKLEEVGSIRDGSRRSKILESLFSLAATIRELSCHKQAGNEAFQSGRYTEAVEQYTAALSSHVQSRPFAAICFCNRAAAHQALDQIADAIADSSLAIALDENYSKAVSRRATLHEMIRDHGQAATDLRRVITVLRNQPKEKVIGSGTAGKSTGKVKELRQAHRRLVLLEEEAKKGIPLDLYLVLGVKPSNTAADIKKAYRKAALRHHPDKAGQFLPRSELGDEGWLWKEIAQDIYKDADRLFKMIGEAYAVLSDPAKRSEYDFEEERRKAAKESNRSSVYRKTSDDHGFPFERSTYRRNRHDNWRNYGN</sequence>
<dbReference type="Proteomes" id="UP000593562">
    <property type="component" value="Unassembled WGS sequence"/>
</dbReference>
<keyword evidence="4" id="KW-1185">Reference proteome</keyword>
<dbReference type="PROSITE" id="PS50076">
    <property type="entry name" value="DNAJ_2"/>
    <property type="match status" value="1"/>
</dbReference>
<gene>
    <name evidence="3" type="ORF">HS088_TW13G00556</name>
</gene>
<reference evidence="3 4" key="1">
    <citation type="journal article" date="2020" name="Nat. Commun.">
        <title>Genome of Tripterygium wilfordii and identification of cytochrome P450 involved in triptolide biosynthesis.</title>
        <authorList>
            <person name="Tu L."/>
            <person name="Su P."/>
            <person name="Zhang Z."/>
            <person name="Gao L."/>
            <person name="Wang J."/>
            <person name="Hu T."/>
            <person name="Zhou J."/>
            <person name="Zhang Y."/>
            <person name="Zhao Y."/>
            <person name="Liu Y."/>
            <person name="Song Y."/>
            <person name="Tong Y."/>
            <person name="Lu Y."/>
            <person name="Yang J."/>
            <person name="Xu C."/>
            <person name="Jia M."/>
            <person name="Peters R.J."/>
            <person name="Huang L."/>
            <person name="Gao W."/>
        </authorList>
    </citation>
    <scope>NUCLEOTIDE SEQUENCE [LARGE SCALE GENOMIC DNA]</scope>
    <source>
        <strain evidence="4">cv. XIE 37</strain>
        <tissue evidence="3">Leaf</tissue>
    </source>
</reference>
<dbReference type="SMART" id="SM00271">
    <property type="entry name" value="DnaJ"/>
    <property type="match status" value="1"/>
</dbReference>
<dbReference type="Gene3D" id="1.25.40.10">
    <property type="entry name" value="Tetratricopeptide repeat domain"/>
    <property type="match status" value="2"/>
</dbReference>
<dbReference type="InParanoid" id="A0A7J7CUI7"/>
<dbReference type="InterPro" id="IPR018253">
    <property type="entry name" value="DnaJ_domain_CS"/>
</dbReference>
<feature type="region of interest" description="Disordered" evidence="1">
    <location>
        <begin position="584"/>
        <end position="657"/>
    </location>
</feature>
<evidence type="ECO:0000313" key="4">
    <source>
        <dbReference type="Proteomes" id="UP000593562"/>
    </source>
</evidence>
<feature type="domain" description="J" evidence="2">
    <location>
        <begin position="1294"/>
        <end position="1380"/>
    </location>
</feature>
<dbReference type="EMBL" id="JAAARO010000013">
    <property type="protein sequence ID" value="KAF5737668.1"/>
    <property type="molecule type" value="Genomic_DNA"/>
</dbReference>
<dbReference type="PANTHER" id="PTHR45181:SF8">
    <property type="entry name" value="HEAT SHOCK PROTEIN DNAJ WITH TETRATRICOPEPTIDE REPEAT-CONTAINING PROTEIN"/>
    <property type="match status" value="1"/>
</dbReference>
<dbReference type="PANTHER" id="PTHR45181">
    <property type="entry name" value="HEAT SHOCK PROTEIN DNAJ WITH TETRATRICOPEPTIDE REPEAT-CONTAINING PROTEIN"/>
    <property type="match status" value="1"/>
</dbReference>
<feature type="compositionally biased region" description="Low complexity" evidence="1">
    <location>
        <begin position="526"/>
        <end position="535"/>
    </location>
</feature>
<dbReference type="PRINTS" id="PR00625">
    <property type="entry name" value="JDOMAIN"/>
</dbReference>